<feature type="domain" description="DUF218" evidence="1">
    <location>
        <begin position="36"/>
        <end position="170"/>
    </location>
</feature>
<reference evidence="2 3" key="1">
    <citation type="submission" date="2023-04" db="EMBL/GenBank/DDBJ databases">
        <title>Neorhizobium petrolearium OS53, complete genome.</title>
        <authorList>
            <person name="Yu T."/>
        </authorList>
    </citation>
    <scope>NUCLEOTIDE SEQUENCE [LARGE SCALE GENOMIC DNA]</scope>
    <source>
        <strain evidence="2 3">OS53</strain>
        <plasmid evidence="2 3">unnamed1</plasmid>
    </source>
</reference>
<keyword evidence="3" id="KW-1185">Reference proteome</keyword>
<evidence type="ECO:0000259" key="1">
    <source>
        <dbReference type="Pfam" id="PF02698"/>
    </source>
</evidence>
<geneLocation type="plasmid" evidence="2 3">
    <name>unnamed1</name>
</geneLocation>
<accession>A0ABY8MB40</accession>
<dbReference type="InterPro" id="IPR014729">
    <property type="entry name" value="Rossmann-like_a/b/a_fold"/>
</dbReference>
<dbReference type="InterPro" id="IPR003848">
    <property type="entry name" value="DUF218"/>
</dbReference>
<name>A0ABY8MB40_9HYPH</name>
<dbReference type="RefSeq" id="WP_227705871.1">
    <property type="nucleotide sequence ID" value="NZ_CP123001.1"/>
</dbReference>
<dbReference type="PANTHER" id="PTHR30336">
    <property type="entry name" value="INNER MEMBRANE PROTEIN, PROBABLE PERMEASE"/>
    <property type="match status" value="1"/>
</dbReference>
<organism evidence="2 3">
    <name type="scientific">Neorhizobium petrolearium</name>
    <dbReference type="NCBI Taxonomy" id="515361"/>
    <lineage>
        <taxon>Bacteria</taxon>
        <taxon>Pseudomonadati</taxon>
        <taxon>Pseudomonadota</taxon>
        <taxon>Alphaproteobacteria</taxon>
        <taxon>Hyphomicrobiales</taxon>
        <taxon>Rhizobiaceae</taxon>
        <taxon>Rhizobium/Agrobacterium group</taxon>
        <taxon>Neorhizobium</taxon>
    </lineage>
</organism>
<dbReference type="CDD" id="cd06259">
    <property type="entry name" value="YdcF-like"/>
    <property type="match status" value="1"/>
</dbReference>
<dbReference type="Proteomes" id="UP001227095">
    <property type="component" value="Plasmid unnamed1"/>
</dbReference>
<gene>
    <name evidence="2" type="ORF">QEO92_31070</name>
</gene>
<dbReference type="Pfam" id="PF02698">
    <property type="entry name" value="DUF218"/>
    <property type="match status" value="1"/>
</dbReference>
<sequence length="199" mass="21590">MAHLGAVVAGILVLYGLALISAGSLLMARDVLANADIIVVLGGDGPPRAARAAALWHQRRAPLVLVTGRGDCNFIRQLLIEAGVKPEVITTECQSASTWENATFSQPILTGMQVRSAILVTSWFHSGRAVKRFRSLMPDIRWISVPAEREKSYWRLVFDIDGVQIVKEYIKTIAYDVRGQISAAAAPKALLLANTDAGR</sequence>
<dbReference type="InterPro" id="IPR051599">
    <property type="entry name" value="Cell_Envelope_Assoc"/>
</dbReference>
<dbReference type="PANTHER" id="PTHR30336:SF20">
    <property type="entry name" value="DUF218 DOMAIN-CONTAINING PROTEIN"/>
    <property type="match status" value="1"/>
</dbReference>
<proteinExistence type="predicted"/>
<protein>
    <submittedName>
        <fullName evidence="2">YdcF family protein</fullName>
    </submittedName>
</protein>
<keyword evidence="2" id="KW-0614">Plasmid</keyword>
<dbReference type="EMBL" id="CP123001">
    <property type="protein sequence ID" value="WGI71761.1"/>
    <property type="molecule type" value="Genomic_DNA"/>
</dbReference>
<evidence type="ECO:0000313" key="3">
    <source>
        <dbReference type="Proteomes" id="UP001227095"/>
    </source>
</evidence>
<dbReference type="Gene3D" id="3.40.50.620">
    <property type="entry name" value="HUPs"/>
    <property type="match status" value="1"/>
</dbReference>
<evidence type="ECO:0000313" key="2">
    <source>
        <dbReference type="EMBL" id="WGI71761.1"/>
    </source>
</evidence>